<protein>
    <recommendedName>
        <fullName evidence="3">tRNA_anti-like</fullName>
    </recommendedName>
</protein>
<dbReference type="AlphaFoldDB" id="A0A6A7MY55"/>
<reference evidence="1 2" key="1">
    <citation type="submission" date="2019-10" db="EMBL/GenBank/DDBJ databases">
        <title>Two novel species isolated from a subtropical stream in China.</title>
        <authorList>
            <person name="Lu H."/>
        </authorList>
    </citation>
    <scope>NUCLEOTIDE SEQUENCE [LARGE SCALE GENOMIC DNA]</scope>
    <source>
        <strain evidence="1 2">FT29W</strain>
    </source>
</reference>
<evidence type="ECO:0008006" key="3">
    <source>
        <dbReference type="Google" id="ProtNLM"/>
    </source>
</evidence>
<gene>
    <name evidence="1" type="ORF">GEV02_05880</name>
</gene>
<dbReference type="InterPro" id="IPR024422">
    <property type="entry name" value="Protein_unknown_function_OB"/>
</dbReference>
<name>A0A6A7MY55_9BURK</name>
<keyword evidence="2" id="KW-1185">Reference proteome</keyword>
<evidence type="ECO:0000313" key="2">
    <source>
        <dbReference type="Proteomes" id="UP000440498"/>
    </source>
</evidence>
<dbReference type="EMBL" id="WHUG01000002">
    <property type="protein sequence ID" value="MQA37670.1"/>
    <property type="molecule type" value="Genomic_DNA"/>
</dbReference>
<dbReference type="Pfam" id="PF12869">
    <property type="entry name" value="tRNA_anti-like"/>
    <property type="match status" value="1"/>
</dbReference>
<comment type="caution">
    <text evidence="1">The sequence shown here is derived from an EMBL/GenBank/DDBJ whole genome shotgun (WGS) entry which is preliminary data.</text>
</comment>
<proteinExistence type="predicted"/>
<organism evidence="1 2">
    <name type="scientific">Rugamonas aquatica</name>
    <dbReference type="NCBI Taxonomy" id="2743357"/>
    <lineage>
        <taxon>Bacteria</taxon>
        <taxon>Pseudomonadati</taxon>
        <taxon>Pseudomonadota</taxon>
        <taxon>Betaproteobacteria</taxon>
        <taxon>Burkholderiales</taxon>
        <taxon>Oxalobacteraceae</taxon>
        <taxon>Telluria group</taxon>
        <taxon>Rugamonas</taxon>
    </lineage>
</organism>
<sequence>MDDSMKKILKWVGGGFFALVVLGVVVNAMKAEKAAQQAAPESDQAAKTPAQVAALPSVTAHDMAVAYDENTVAADQQFKDKAFKVTGTVAEINTDILGRPYLTLRGGVNEFMEPQFAFDKDAGPQLAKLKRGAQVEMTCTGRGDMAKIPMSDSCSLI</sequence>
<dbReference type="Proteomes" id="UP000440498">
    <property type="component" value="Unassembled WGS sequence"/>
</dbReference>
<accession>A0A6A7MY55</accession>
<evidence type="ECO:0000313" key="1">
    <source>
        <dbReference type="EMBL" id="MQA37670.1"/>
    </source>
</evidence>